<gene>
    <name evidence="2" type="ORF">ACH5RR_015055</name>
</gene>
<dbReference type="EMBL" id="JBJUIK010000007">
    <property type="protein sequence ID" value="KAL3522221.1"/>
    <property type="molecule type" value="Genomic_DNA"/>
</dbReference>
<evidence type="ECO:0000256" key="1">
    <source>
        <dbReference type="SAM" id="Phobius"/>
    </source>
</evidence>
<evidence type="ECO:0000313" key="3">
    <source>
        <dbReference type="Proteomes" id="UP001630127"/>
    </source>
</evidence>
<evidence type="ECO:0000313" key="2">
    <source>
        <dbReference type="EMBL" id="KAL3522221.1"/>
    </source>
</evidence>
<organism evidence="2 3">
    <name type="scientific">Cinchona calisaya</name>
    <dbReference type="NCBI Taxonomy" id="153742"/>
    <lineage>
        <taxon>Eukaryota</taxon>
        <taxon>Viridiplantae</taxon>
        <taxon>Streptophyta</taxon>
        <taxon>Embryophyta</taxon>
        <taxon>Tracheophyta</taxon>
        <taxon>Spermatophyta</taxon>
        <taxon>Magnoliopsida</taxon>
        <taxon>eudicotyledons</taxon>
        <taxon>Gunneridae</taxon>
        <taxon>Pentapetalae</taxon>
        <taxon>asterids</taxon>
        <taxon>lamiids</taxon>
        <taxon>Gentianales</taxon>
        <taxon>Rubiaceae</taxon>
        <taxon>Cinchonoideae</taxon>
        <taxon>Cinchoneae</taxon>
        <taxon>Cinchona</taxon>
    </lineage>
</organism>
<dbReference type="AlphaFoldDB" id="A0ABD2ZTR8"/>
<proteinExistence type="predicted"/>
<reference evidence="2 3" key="1">
    <citation type="submission" date="2024-11" db="EMBL/GenBank/DDBJ databases">
        <title>A near-complete genome assembly of Cinchona calisaya.</title>
        <authorList>
            <person name="Lian D.C."/>
            <person name="Zhao X.W."/>
            <person name="Wei L."/>
        </authorList>
    </citation>
    <scope>NUCLEOTIDE SEQUENCE [LARGE SCALE GENOMIC DNA]</scope>
    <source>
        <tissue evidence="2">Nenye</tissue>
    </source>
</reference>
<name>A0ABD2ZTR8_9GENT</name>
<accession>A0ABD2ZTR8</accession>
<dbReference type="Proteomes" id="UP001630127">
    <property type="component" value="Unassembled WGS sequence"/>
</dbReference>
<feature type="transmembrane region" description="Helical" evidence="1">
    <location>
        <begin position="69"/>
        <end position="87"/>
    </location>
</feature>
<keyword evidence="1" id="KW-1133">Transmembrane helix</keyword>
<keyword evidence="1" id="KW-0472">Membrane</keyword>
<sequence length="114" mass="13476">MQEYHLKYCCRNGDRAFNIHVPTYICCQYVASSSDFHSRSFVRSIFSIHCHMKSFSYTSSSLSRVLSRGELISVIYAIICFKFLFILEHNWLDGSLKNCIRVQFFSHLQLQVRY</sequence>
<protein>
    <submittedName>
        <fullName evidence="2">Uncharacterized protein</fullName>
    </submittedName>
</protein>
<keyword evidence="1" id="KW-0812">Transmembrane</keyword>
<keyword evidence="3" id="KW-1185">Reference proteome</keyword>
<comment type="caution">
    <text evidence="2">The sequence shown here is derived from an EMBL/GenBank/DDBJ whole genome shotgun (WGS) entry which is preliminary data.</text>
</comment>